<dbReference type="VEuPathDB" id="VectorBase:MDOA016363"/>
<evidence type="ECO:0000256" key="1">
    <source>
        <dbReference type="SAM" id="SignalP"/>
    </source>
</evidence>
<gene>
    <name evidence="2" type="primary">105262027</name>
</gene>
<proteinExistence type="predicted"/>
<dbReference type="RefSeq" id="XP_011293837.2">
    <property type="nucleotide sequence ID" value="XM_011295535.3"/>
</dbReference>
<evidence type="ECO:0000313" key="2">
    <source>
        <dbReference type="EnsemblMetazoa" id="MDOA016363-PA"/>
    </source>
</evidence>
<sequence length="158" mass="18034">MLAALSLISCLCHLYMALASPQYLYNYEENYHHFLASPNGFNDESQYYLNGDIENENSGFASVYPPDAYNSYIGEYEEKDEDYVSIAASEVDEWNDRMFFTTISNIYPTNGPSPDILIPDIMEVSSRRKRSGKYGLNYEIPLSCKRVKSGTEKRVTKG</sequence>
<name>A0A1I8NJX5_MUSDO</name>
<reference evidence="2" key="1">
    <citation type="submission" date="2020-05" db="UniProtKB">
        <authorList>
            <consortium name="EnsemblMetazoa"/>
        </authorList>
    </citation>
    <scope>IDENTIFICATION</scope>
    <source>
        <strain evidence="2">Aabys</strain>
    </source>
</reference>
<feature type="signal peptide" evidence="1">
    <location>
        <begin position="1"/>
        <end position="19"/>
    </location>
</feature>
<dbReference type="KEGG" id="mde:105262027"/>
<dbReference type="AlphaFoldDB" id="A0A1I8NJX5"/>
<dbReference type="VEuPathDB" id="VectorBase:MDOMA2_004541"/>
<feature type="chain" id="PRO_5044561820" evidence="1">
    <location>
        <begin position="20"/>
        <end position="158"/>
    </location>
</feature>
<accession>A0A1I8NJX5</accession>
<keyword evidence="1" id="KW-0732">Signal</keyword>
<protein>
    <submittedName>
        <fullName evidence="2">Uncharacterized protein</fullName>
    </submittedName>
</protein>
<dbReference type="EnsemblMetazoa" id="MDOA016363-RA">
    <property type="protein sequence ID" value="MDOA016363-PA"/>
    <property type="gene ID" value="MDOA016363"/>
</dbReference>
<organism evidence="2">
    <name type="scientific">Musca domestica</name>
    <name type="common">House fly</name>
    <dbReference type="NCBI Taxonomy" id="7370"/>
    <lineage>
        <taxon>Eukaryota</taxon>
        <taxon>Metazoa</taxon>
        <taxon>Ecdysozoa</taxon>
        <taxon>Arthropoda</taxon>
        <taxon>Hexapoda</taxon>
        <taxon>Insecta</taxon>
        <taxon>Pterygota</taxon>
        <taxon>Neoptera</taxon>
        <taxon>Endopterygota</taxon>
        <taxon>Diptera</taxon>
        <taxon>Brachycera</taxon>
        <taxon>Muscomorpha</taxon>
        <taxon>Muscoidea</taxon>
        <taxon>Muscidae</taxon>
        <taxon>Musca</taxon>
    </lineage>
</organism>